<feature type="region of interest" description="Disordered" evidence="1">
    <location>
        <begin position="40"/>
        <end position="66"/>
    </location>
</feature>
<evidence type="ECO:0000256" key="1">
    <source>
        <dbReference type="SAM" id="MobiDB-lite"/>
    </source>
</evidence>
<evidence type="ECO:0000313" key="3">
    <source>
        <dbReference type="Proteomes" id="UP001529510"/>
    </source>
</evidence>
<feature type="compositionally biased region" description="Basic and acidic residues" evidence="1">
    <location>
        <begin position="56"/>
        <end position="66"/>
    </location>
</feature>
<dbReference type="AlphaFoldDB" id="A0ABD0Q8B7"/>
<keyword evidence="3" id="KW-1185">Reference proteome</keyword>
<dbReference type="EMBL" id="JAMKFB020000011">
    <property type="protein sequence ID" value="KAL0181126.1"/>
    <property type="molecule type" value="Genomic_DNA"/>
</dbReference>
<proteinExistence type="predicted"/>
<organism evidence="2 3">
    <name type="scientific">Cirrhinus mrigala</name>
    <name type="common">Mrigala</name>
    <dbReference type="NCBI Taxonomy" id="683832"/>
    <lineage>
        <taxon>Eukaryota</taxon>
        <taxon>Metazoa</taxon>
        <taxon>Chordata</taxon>
        <taxon>Craniata</taxon>
        <taxon>Vertebrata</taxon>
        <taxon>Euteleostomi</taxon>
        <taxon>Actinopterygii</taxon>
        <taxon>Neopterygii</taxon>
        <taxon>Teleostei</taxon>
        <taxon>Ostariophysi</taxon>
        <taxon>Cypriniformes</taxon>
        <taxon>Cyprinidae</taxon>
        <taxon>Labeoninae</taxon>
        <taxon>Labeonini</taxon>
        <taxon>Cirrhinus</taxon>
    </lineage>
</organism>
<feature type="non-terminal residue" evidence="2">
    <location>
        <position position="66"/>
    </location>
</feature>
<reference evidence="2 3" key="1">
    <citation type="submission" date="2024-05" db="EMBL/GenBank/DDBJ databases">
        <title>Genome sequencing and assembly of Indian major carp, Cirrhinus mrigala (Hamilton, 1822).</title>
        <authorList>
            <person name="Mohindra V."/>
            <person name="Chowdhury L.M."/>
            <person name="Lal K."/>
            <person name="Jena J.K."/>
        </authorList>
    </citation>
    <scope>NUCLEOTIDE SEQUENCE [LARGE SCALE GENOMIC DNA]</scope>
    <source>
        <strain evidence="2">CM1030</strain>
        <tissue evidence="2">Blood</tissue>
    </source>
</reference>
<gene>
    <name evidence="2" type="ORF">M9458_023532</name>
</gene>
<comment type="caution">
    <text evidence="2">The sequence shown here is derived from an EMBL/GenBank/DDBJ whole genome shotgun (WGS) entry which is preliminary data.</text>
</comment>
<name>A0ABD0Q8B7_CIRMR</name>
<dbReference type="Proteomes" id="UP001529510">
    <property type="component" value="Unassembled WGS sequence"/>
</dbReference>
<protein>
    <submittedName>
        <fullName evidence="2">Uncharacterized protein</fullName>
    </submittedName>
</protein>
<evidence type="ECO:0000313" key="2">
    <source>
        <dbReference type="EMBL" id="KAL0181126.1"/>
    </source>
</evidence>
<feature type="non-terminal residue" evidence="2">
    <location>
        <position position="1"/>
    </location>
</feature>
<sequence length="66" mass="7752">TKLQQAEVDREQLREDLLKERDARQNLERVVKELKEQLIHKAETDGHAIANTQPAEGEKKEMRDED</sequence>
<accession>A0ABD0Q8B7</accession>